<dbReference type="PRINTS" id="PR00502">
    <property type="entry name" value="NUDIXFAMILY"/>
</dbReference>
<reference evidence="4" key="1">
    <citation type="journal article" date="2014" name="Int. J. Syst. Evol. Microbiol.">
        <title>Complete genome sequence of Corynebacterium casei LMG S-19264T (=DSM 44701T), isolated from a smear-ripened cheese.</title>
        <authorList>
            <consortium name="US DOE Joint Genome Institute (JGI-PGF)"/>
            <person name="Walter F."/>
            <person name="Albersmeier A."/>
            <person name="Kalinowski J."/>
            <person name="Ruckert C."/>
        </authorList>
    </citation>
    <scope>NUCLEOTIDE SEQUENCE</scope>
    <source>
        <strain evidence="4">CGMCC 1.15085</strain>
    </source>
</reference>
<dbReference type="AlphaFoldDB" id="A0A916WQH4"/>
<comment type="cofactor">
    <cofactor evidence="1">
        <name>Mg(2+)</name>
        <dbReference type="ChEBI" id="CHEBI:18420"/>
    </cofactor>
</comment>
<dbReference type="PROSITE" id="PS51462">
    <property type="entry name" value="NUDIX"/>
    <property type="match status" value="1"/>
</dbReference>
<gene>
    <name evidence="4" type="ORF">GCM10011492_13630</name>
</gene>
<evidence type="ECO:0000256" key="2">
    <source>
        <dbReference type="ARBA" id="ARBA00022801"/>
    </source>
</evidence>
<evidence type="ECO:0000313" key="4">
    <source>
        <dbReference type="EMBL" id="GGB24897.1"/>
    </source>
</evidence>
<evidence type="ECO:0000256" key="1">
    <source>
        <dbReference type="ARBA" id="ARBA00001946"/>
    </source>
</evidence>
<protein>
    <recommendedName>
        <fullName evidence="3">Nudix hydrolase domain-containing protein</fullName>
    </recommendedName>
</protein>
<reference evidence="4" key="2">
    <citation type="submission" date="2020-09" db="EMBL/GenBank/DDBJ databases">
        <authorList>
            <person name="Sun Q."/>
            <person name="Zhou Y."/>
        </authorList>
    </citation>
    <scope>NUCLEOTIDE SEQUENCE</scope>
    <source>
        <strain evidence="4">CGMCC 1.15085</strain>
    </source>
</reference>
<dbReference type="Pfam" id="PF00293">
    <property type="entry name" value="NUDIX"/>
    <property type="match status" value="1"/>
</dbReference>
<dbReference type="EMBL" id="BMHI01000002">
    <property type="protein sequence ID" value="GGB24897.1"/>
    <property type="molecule type" value="Genomic_DNA"/>
</dbReference>
<dbReference type="PANTHER" id="PTHR43046">
    <property type="entry name" value="GDP-MANNOSE MANNOSYL HYDROLASE"/>
    <property type="match status" value="1"/>
</dbReference>
<organism evidence="4 5">
    <name type="scientific">Flexivirga endophytica</name>
    <dbReference type="NCBI Taxonomy" id="1849103"/>
    <lineage>
        <taxon>Bacteria</taxon>
        <taxon>Bacillati</taxon>
        <taxon>Actinomycetota</taxon>
        <taxon>Actinomycetes</taxon>
        <taxon>Micrococcales</taxon>
        <taxon>Dermacoccaceae</taxon>
        <taxon>Flexivirga</taxon>
    </lineage>
</organism>
<dbReference type="GO" id="GO:0016787">
    <property type="term" value="F:hydrolase activity"/>
    <property type="evidence" value="ECO:0007669"/>
    <property type="project" value="UniProtKB-KW"/>
</dbReference>
<dbReference type="InterPro" id="IPR020476">
    <property type="entry name" value="Nudix_hydrolase"/>
</dbReference>
<feature type="domain" description="Nudix hydrolase" evidence="3">
    <location>
        <begin position="33"/>
        <end position="156"/>
    </location>
</feature>
<dbReference type="SUPFAM" id="SSF55811">
    <property type="entry name" value="Nudix"/>
    <property type="match status" value="1"/>
</dbReference>
<evidence type="ECO:0000313" key="5">
    <source>
        <dbReference type="Proteomes" id="UP000636793"/>
    </source>
</evidence>
<dbReference type="RefSeq" id="WP_188836218.1">
    <property type="nucleotide sequence ID" value="NZ_BMHI01000002.1"/>
</dbReference>
<keyword evidence="2" id="KW-0378">Hydrolase</keyword>
<sequence>MASEQIGPVRRLGLRLFRLVPSPVVWPFIRIASPTFTVGAVALIEYDGRLLALRQSHRRGVSLPGGLVEKGEHPAESVAREVMEETGIRIDAGDVIATTFETKLRHIDVLFRVTCDREPVVDVGSEATSYEWLPLDDWTDVDRATARVLAAVRAVHHEPRPGSVLD</sequence>
<dbReference type="Proteomes" id="UP000636793">
    <property type="component" value="Unassembled WGS sequence"/>
</dbReference>
<dbReference type="InterPro" id="IPR015797">
    <property type="entry name" value="NUDIX_hydrolase-like_dom_sf"/>
</dbReference>
<dbReference type="InterPro" id="IPR000086">
    <property type="entry name" value="NUDIX_hydrolase_dom"/>
</dbReference>
<comment type="caution">
    <text evidence="4">The sequence shown here is derived from an EMBL/GenBank/DDBJ whole genome shotgun (WGS) entry which is preliminary data.</text>
</comment>
<accession>A0A916WQH4</accession>
<keyword evidence="5" id="KW-1185">Reference proteome</keyword>
<dbReference type="Gene3D" id="3.90.79.10">
    <property type="entry name" value="Nucleoside Triphosphate Pyrophosphohydrolase"/>
    <property type="match status" value="1"/>
</dbReference>
<evidence type="ECO:0000259" key="3">
    <source>
        <dbReference type="PROSITE" id="PS51462"/>
    </source>
</evidence>
<name>A0A916WQH4_9MICO</name>
<dbReference type="PANTHER" id="PTHR43046:SF14">
    <property type="entry name" value="MUTT_NUDIX FAMILY PROTEIN"/>
    <property type="match status" value="1"/>
</dbReference>
<proteinExistence type="predicted"/>